<dbReference type="GO" id="GO:0019901">
    <property type="term" value="F:protein kinase binding"/>
    <property type="evidence" value="ECO:0007669"/>
    <property type="project" value="InterPro"/>
</dbReference>
<gene>
    <name evidence="3" type="ORF">FB45DRAFT_307184</name>
</gene>
<feature type="region of interest" description="Disordered" evidence="1">
    <location>
        <begin position="240"/>
        <end position="294"/>
    </location>
</feature>
<dbReference type="GO" id="GO:0016538">
    <property type="term" value="F:cyclin-dependent protein serine/threonine kinase regulator activity"/>
    <property type="evidence" value="ECO:0007669"/>
    <property type="project" value="TreeGrafter"/>
</dbReference>
<reference evidence="3" key="1">
    <citation type="submission" date="2023-03" db="EMBL/GenBank/DDBJ databases">
        <title>Massive genome expansion in bonnet fungi (Mycena s.s.) driven by repeated elements and novel gene families across ecological guilds.</title>
        <authorList>
            <consortium name="Lawrence Berkeley National Laboratory"/>
            <person name="Harder C.B."/>
            <person name="Miyauchi S."/>
            <person name="Viragh M."/>
            <person name="Kuo A."/>
            <person name="Thoen E."/>
            <person name="Andreopoulos B."/>
            <person name="Lu D."/>
            <person name="Skrede I."/>
            <person name="Drula E."/>
            <person name="Henrissat B."/>
            <person name="Morin E."/>
            <person name="Kohler A."/>
            <person name="Barry K."/>
            <person name="LaButti K."/>
            <person name="Morin E."/>
            <person name="Salamov A."/>
            <person name="Lipzen A."/>
            <person name="Mereny Z."/>
            <person name="Hegedus B."/>
            <person name="Baldrian P."/>
            <person name="Stursova M."/>
            <person name="Weitz H."/>
            <person name="Taylor A."/>
            <person name="Grigoriev I.V."/>
            <person name="Nagy L.G."/>
            <person name="Martin F."/>
            <person name="Kauserud H."/>
        </authorList>
    </citation>
    <scope>NUCLEOTIDE SEQUENCE</scope>
    <source>
        <strain evidence="3">9284</strain>
    </source>
</reference>
<proteinExistence type="predicted"/>
<feature type="region of interest" description="Disordered" evidence="1">
    <location>
        <begin position="1"/>
        <end position="31"/>
    </location>
</feature>
<dbReference type="CDD" id="cd20557">
    <property type="entry name" value="CYCLIN_ScPCL1-like"/>
    <property type="match status" value="1"/>
</dbReference>
<evidence type="ECO:0000313" key="3">
    <source>
        <dbReference type="EMBL" id="KAJ7612108.1"/>
    </source>
</evidence>
<dbReference type="Proteomes" id="UP001221142">
    <property type="component" value="Unassembled WGS sequence"/>
</dbReference>
<protein>
    <recommendedName>
        <fullName evidence="2">Cyclin N-terminal domain-containing protein</fullName>
    </recommendedName>
</protein>
<feature type="compositionally biased region" description="Low complexity" evidence="1">
    <location>
        <begin position="258"/>
        <end position="272"/>
    </location>
</feature>
<dbReference type="EMBL" id="JARKIF010000031">
    <property type="protein sequence ID" value="KAJ7612108.1"/>
    <property type="molecule type" value="Genomic_DNA"/>
</dbReference>
<dbReference type="Pfam" id="PF00134">
    <property type="entry name" value="Cyclin_N"/>
    <property type="match status" value="1"/>
</dbReference>
<dbReference type="Gene3D" id="1.10.472.10">
    <property type="entry name" value="Cyclin-like"/>
    <property type="match status" value="1"/>
</dbReference>
<keyword evidence="4" id="KW-1185">Reference proteome</keyword>
<feature type="compositionally biased region" description="Low complexity" evidence="1">
    <location>
        <begin position="1"/>
        <end position="30"/>
    </location>
</feature>
<comment type="caution">
    <text evidence="3">The sequence shown here is derived from an EMBL/GenBank/DDBJ whole genome shotgun (WGS) entry which is preliminary data.</text>
</comment>
<dbReference type="GO" id="GO:0000307">
    <property type="term" value="C:cyclin-dependent protein kinase holoenzyme complex"/>
    <property type="evidence" value="ECO:0007669"/>
    <property type="project" value="TreeGrafter"/>
</dbReference>
<dbReference type="AlphaFoldDB" id="A0AAD7B6E4"/>
<dbReference type="InterPro" id="IPR036915">
    <property type="entry name" value="Cyclin-like_sf"/>
</dbReference>
<dbReference type="InterPro" id="IPR013922">
    <property type="entry name" value="Cyclin_PHO80-like"/>
</dbReference>
<evidence type="ECO:0000313" key="4">
    <source>
        <dbReference type="Proteomes" id="UP001221142"/>
    </source>
</evidence>
<evidence type="ECO:0000259" key="2">
    <source>
        <dbReference type="Pfam" id="PF00134"/>
    </source>
</evidence>
<dbReference type="SUPFAM" id="SSF47954">
    <property type="entry name" value="Cyclin-like"/>
    <property type="match status" value="1"/>
</dbReference>
<organism evidence="3 4">
    <name type="scientific">Roridomyces roridus</name>
    <dbReference type="NCBI Taxonomy" id="1738132"/>
    <lineage>
        <taxon>Eukaryota</taxon>
        <taxon>Fungi</taxon>
        <taxon>Dikarya</taxon>
        <taxon>Basidiomycota</taxon>
        <taxon>Agaricomycotina</taxon>
        <taxon>Agaricomycetes</taxon>
        <taxon>Agaricomycetidae</taxon>
        <taxon>Agaricales</taxon>
        <taxon>Marasmiineae</taxon>
        <taxon>Mycenaceae</taxon>
        <taxon>Roridomyces</taxon>
    </lineage>
</organism>
<accession>A0AAD7B6E4</accession>
<dbReference type="GO" id="GO:0005634">
    <property type="term" value="C:nucleus"/>
    <property type="evidence" value="ECO:0007669"/>
    <property type="project" value="TreeGrafter"/>
</dbReference>
<dbReference type="PANTHER" id="PTHR15615:SF10">
    <property type="entry name" value="PHO85 CYCLIN-2-RELATED"/>
    <property type="match status" value="1"/>
</dbReference>
<name>A0AAD7B6E4_9AGAR</name>
<evidence type="ECO:0000256" key="1">
    <source>
        <dbReference type="SAM" id="MobiDB-lite"/>
    </source>
</evidence>
<feature type="domain" description="Cyclin N-terminal" evidence="2">
    <location>
        <begin position="91"/>
        <end position="191"/>
    </location>
</feature>
<dbReference type="InterPro" id="IPR006671">
    <property type="entry name" value="Cyclin_N"/>
</dbReference>
<sequence length="322" mass="35004">MYSPASSSSSSSSSPSSASSSYGSWSPSRRASPKTPVHAASLVDPSIHSPQLLQLVDIKLSNPVIEYVVECVAEIVEHALSCSGVQVSRGRSSYRRKFTVFVTTTLTRAEVSCATILVALAYMARARPHLSIALEKWALERVFLGALITASKYTNDSSLKNVHWALCSGVFSKRDVGRIEREFLDVLDWQLGVTEADVLAHHEGLVRAAAVDARPLTVRNAAPEVDEDCTARVLPPRFVPRGRHHRRLSTTPCPALEPSSPQQQSSAGSSSPRTPITITHLTAARPPNEGMDVEKGPARFRGLVRAFPIPVPLRRVHAHQPL</sequence>
<dbReference type="PANTHER" id="PTHR15615">
    <property type="match status" value="1"/>
</dbReference>